<feature type="region of interest" description="Disordered" evidence="2">
    <location>
        <begin position="68"/>
        <end position="122"/>
    </location>
</feature>
<evidence type="ECO:0000313" key="3">
    <source>
        <dbReference type="EMBL" id="KAG9186013.1"/>
    </source>
</evidence>
<feature type="region of interest" description="Disordered" evidence="2">
    <location>
        <begin position="159"/>
        <end position="193"/>
    </location>
</feature>
<dbReference type="PANTHER" id="PTHR39607">
    <property type="entry name" value="XANTHOCILLIN BIOSYNTHESIS CLUSTER TRANSCRIPTION FACTOR XANC-RELATED"/>
    <property type="match status" value="1"/>
</dbReference>
<feature type="coiled-coil region" evidence="1">
    <location>
        <begin position="35"/>
        <end position="62"/>
    </location>
</feature>
<dbReference type="AlphaFoldDB" id="A0AAD4I512"/>
<dbReference type="CDD" id="cd14688">
    <property type="entry name" value="bZIP_YAP"/>
    <property type="match status" value="1"/>
</dbReference>
<reference evidence="3" key="1">
    <citation type="submission" date="2021-07" db="EMBL/GenBank/DDBJ databases">
        <title>Genome Resource of American Ginseng Black Spot Pathogen Alternaria panax.</title>
        <authorList>
            <person name="Qiu C."/>
            <person name="Wang W."/>
            <person name="Liu Z."/>
        </authorList>
    </citation>
    <scope>NUCLEOTIDE SEQUENCE</scope>
    <source>
        <strain evidence="3">BNCC115425</strain>
    </source>
</reference>
<accession>A0AAD4I512</accession>
<evidence type="ECO:0000256" key="2">
    <source>
        <dbReference type="SAM" id="MobiDB-lite"/>
    </source>
</evidence>
<dbReference type="Gene3D" id="1.20.5.170">
    <property type="match status" value="1"/>
</dbReference>
<evidence type="ECO:0008006" key="5">
    <source>
        <dbReference type="Google" id="ProtNLM"/>
    </source>
</evidence>
<dbReference type="Proteomes" id="UP001199106">
    <property type="component" value="Unassembled WGS sequence"/>
</dbReference>
<dbReference type="InterPro" id="IPR046347">
    <property type="entry name" value="bZIP_sf"/>
</dbReference>
<protein>
    <recommendedName>
        <fullName evidence="5">BZIP domain-containing protein</fullName>
    </recommendedName>
</protein>
<proteinExistence type="predicted"/>
<evidence type="ECO:0000313" key="4">
    <source>
        <dbReference type="Proteomes" id="UP001199106"/>
    </source>
</evidence>
<gene>
    <name evidence="3" type="ORF">G6011_02569</name>
</gene>
<organism evidence="3 4">
    <name type="scientific">Alternaria panax</name>
    <dbReference type="NCBI Taxonomy" id="48097"/>
    <lineage>
        <taxon>Eukaryota</taxon>
        <taxon>Fungi</taxon>
        <taxon>Dikarya</taxon>
        <taxon>Ascomycota</taxon>
        <taxon>Pezizomycotina</taxon>
        <taxon>Dothideomycetes</taxon>
        <taxon>Pleosporomycetidae</taxon>
        <taxon>Pleosporales</taxon>
        <taxon>Pleosporineae</taxon>
        <taxon>Pleosporaceae</taxon>
        <taxon>Alternaria</taxon>
        <taxon>Alternaria sect. Panax</taxon>
    </lineage>
</organism>
<dbReference type="EMBL" id="JAANER010000009">
    <property type="protein sequence ID" value="KAG9186013.1"/>
    <property type="molecule type" value="Genomic_DNA"/>
</dbReference>
<keyword evidence="1" id="KW-0175">Coiled coil</keyword>
<feature type="compositionally biased region" description="Basic and acidic residues" evidence="2">
    <location>
        <begin position="165"/>
        <end position="182"/>
    </location>
</feature>
<feature type="compositionally biased region" description="Polar residues" evidence="2">
    <location>
        <begin position="72"/>
        <end position="81"/>
    </location>
</feature>
<dbReference type="GO" id="GO:0003700">
    <property type="term" value="F:DNA-binding transcription factor activity"/>
    <property type="evidence" value="ECO:0007669"/>
    <property type="project" value="InterPro"/>
</dbReference>
<comment type="caution">
    <text evidence="3">The sequence shown here is derived from an EMBL/GenBank/DDBJ whole genome shotgun (WGS) entry which is preliminary data.</text>
</comment>
<dbReference type="InterPro" id="IPR052635">
    <property type="entry name" value="Sec_Metab_Biosynth_Reg"/>
</dbReference>
<feature type="region of interest" description="Disordered" evidence="2">
    <location>
        <begin position="1"/>
        <end position="21"/>
    </location>
</feature>
<sequence length="400" mass="44902">MTHRTASRAGPDGVPSQDDWKNMNAILEKKRAQNRLAQRNYRRNVKRRIEELEQQVATQAKLLALEGEATKHSNQGVSSLAASDVPLSMDRNFGTSTQERQKDASAPLPTPTSQLFVTPEDSSTSDKLLDSLWYCHAQGDTNQHREVFYGNLGAQVADRVPNSTRVERDSQSRGETQRHPPRPESPTQSTDLDIGMLDDVHLRSPIDPFRFSGDHSQSREIEEQWCEFERASNSPDSISDEALLTDGDATFEQTMEGRVEYLIRCARRAGFQDLDSAVSTLYTAKFDEDSECSIAQYLSRKRCLPNLLEELRSKTVSWKTREVQPYQDEVLKSAESLLIGEMRSHRVAGVHKILFGLLSSDGGCRWSAISHQLQDDVSVVSTTNQMIADMGNSCLTFGLF</sequence>
<name>A0AAD4I512_9PLEO</name>
<evidence type="ECO:0000256" key="1">
    <source>
        <dbReference type="SAM" id="Coils"/>
    </source>
</evidence>
<dbReference type="PANTHER" id="PTHR39607:SF3">
    <property type="entry name" value="BZIP DOMAIN-CONTAINING PROTEIN"/>
    <property type="match status" value="1"/>
</dbReference>
<dbReference type="SUPFAM" id="SSF57959">
    <property type="entry name" value="Leucine zipper domain"/>
    <property type="match status" value="1"/>
</dbReference>
<keyword evidence="4" id="KW-1185">Reference proteome</keyword>